<dbReference type="PANTHER" id="PTHR30572:SF4">
    <property type="entry name" value="ABC TRANSPORTER PERMEASE YTRF"/>
    <property type="match status" value="1"/>
</dbReference>
<dbReference type="AlphaFoldDB" id="W6JXF8"/>
<feature type="transmembrane region" description="Helical" evidence="8">
    <location>
        <begin position="465"/>
        <end position="485"/>
    </location>
</feature>
<keyword evidence="3 8" id="KW-0812">Transmembrane</keyword>
<evidence type="ECO:0000256" key="1">
    <source>
        <dbReference type="ARBA" id="ARBA00004651"/>
    </source>
</evidence>
<feature type="compositionally biased region" description="Polar residues" evidence="7">
    <location>
        <begin position="105"/>
        <end position="116"/>
    </location>
</feature>
<feature type="transmembrane region" description="Helical" evidence="8">
    <location>
        <begin position="322"/>
        <end position="345"/>
    </location>
</feature>
<feature type="region of interest" description="Disordered" evidence="7">
    <location>
        <begin position="1"/>
        <end position="24"/>
    </location>
</feature>
<feature type="domain" description="ABC3 transporter permease C-terminal" evidence="9">
    <location>
        <begin position="824"/>
        <end position="947"/>
    </location>
</feature>
<feature type="transmembrane region" description="Helical" evidence="8">
    <location>
        <begin position="539"/>
        <end position="561"/>
    </location>
</feature>
<feature type="domain" description="ABC3 transporter permease C-terminal" evidence="9">
    <location>
        <begin position="327"/>
        <end position="447"/>
    </location>
</feature>
<dbReference type="GO" id="GO:0022857">
    <property type="term" value="F:transmembrane transporter activity"/>
    <property type="evidence" value="ECO:0007669"/>
    <property type="project" value="TreeGrafter"/>
</dbReference>
<evidence type="ECO:0000256" key="6">
    <source>
        <dbReference type="ARBA" id="ARBA00038076"/>
    </source>
</evidence>
<evidence type="ECO:0000259" key="9">
    <source>
        <dbReference type="Pfam" id="PF02687"/>
    </source>
</evidence>
<feature type="region of interest" description="Disordered" evidence="7">
    <location>
        <begin position="105"/>
        <end position="137"/>
    </location>
</feature>
<evidence type="ECO:0000256" key="2">
    <source>
        <dbReference type="ARBA" id="ARBA00022475"/>
    </source>
</evidence>
<dbReference type="InterPro" id="IPR050250">
    <property type="entry name" value="Macrolide_Exporter_MacB"/>
</dbReference>
<comment type="subcellular location">
    <subcellularLocation>
        <location evidence="1">Cell membrane</location>
        <topology evidence="1">Multi-pass membrane protein</topology>
    </subcellularLocation>
</comment>
<feature type="transmembrane region" description="Helical" evidence="8">
    <location>
        <begin position="491"/>
        <end position="518"/>
    </location>
</feature>
<protein>
    <recommendedName>
        <fullName evidence="9">ABC3 transporter permease C-terminal domain-containing protein</fullName>
    </recommendedName>
</protein>
<dbReference type="InterPro" id="IPR003838">
    <property type="entry name" value="ABC3_permease_C"/>
</dbReference>
<reference evidence="10 11" key="1">
    <citation type="journal article" date="2013" name="ISME J.">
        <title>A metabolic model for members of the genus Tetrasphaera involved in enhanced biological phosphorus removal.</title>
        <authorList>
            <person name="Kristiansen R."/>
            <person name="Nguyen H.T.T."/>
            <person name="Saunders A.M."/>
            <person name="Nielsen J.L."/>
            <person name="Wimmer R."/>
            <person name="Le V.Q."/>
            <person name="McIlroy S.J."/>
            <person name="Petrovski S."/>
            <person name="Seviour R.J."/>
            <person name="Calteau A."/>
            <person name="Nielsen K.L."/>
            <person name="Nielsen P.H."/>
        </authorList>
    </citation>
    <scope>NUCLEOTIDE SEQUENCE [LARGE SCALE GENOMIC DNA]</scope>
    <source>
        <strain evidence="10 11">Ben110</strain>
    </source>
</reference>
<evidence type="ECO:0000256" key="3">
    <source>
        <dbReference type="ARBA" id="ARBA00022692"/>
    </source>
</evidence>
<dbReference type="STRING" id="1193182.BN11_330006"/>
<feature type="transmembrane region" description="Helical" evidence="8">
    <location>
        <begin position="918"/>
        <end position="944"/>
    </location>
</feature>
<feature type="transmembrane region" description="Helical" evidence="8">
    <location>
        <begin position="821"/>
        <end position="846"/>
    </location>
</feature>
<dbReference type="PANTHER" id="PTHR30572">
    <property type="entry name" value="MEMBRANE COMPONENT OF TRANSPORTER-RELATED"/>
    <property type="match status" value="1"/>
</dbReference>
<feature type="transmembrane region" description="Helical" evidence="8">
    <location>
        <begin position="875"/>
        <end position="898"/>
    </location>
</feature>
<evidence type="ECO:0000313" key="11">
    <source>
        <dbReference type="Proteomes" id="UP000035763"/>
    </source>
</evidence>
<dbReference type="Proteomes" id="UP000035763">
    <property type="component" value="Unassembled WGS sequence"/>
</dbReference>
<evidence type="ECO:0000313" key="10">
    <source>
        <dbReference type="EMBL" id="CCH73797.1"/>
    </source>
</evidence>
<organism evidence="10 11">
    <name type="scientific">Nostocoides australiense Ben110</name>
    <dbReference type="NCBI Taxonomy" id="1193182"/>
    <lineage>
        <taxon>Bacteria</taxon>
        <taxon>Bacillati</taxon>
        <taxon>Actinomycetota</taxon>
        <taxon>Actinomycetes</taxon>
        <taxon>Micrococcales</taxon>
        <taxon>Intrasporangiaceae</taxon>
        <taxon>Nostocoides</taxon>
    </lineage>
</organism>
<keyword evidence="5 8" id="KW-0472">Membrane</keyword>
<feature type="transmembrane region" description="Helical" evidence="8">
    <location>
        <begin position="51"/>
        <end position="71"/>
    </location>
</feature>
<evidence type="ECO:0000256" key="4">
    <source>
        <dbReference type="ARBA" id="ARBA00022989"/>
    </source>
</evidence>
<keyword evidence="2" id="KW-1003">Cell membrane</keyword>
<dbReference type="RefSeq" id="WP_083433497.1">
    <property type="nucleotide sequence ID" value="NZ_HG764815.1"/>
</dbReference>
<sequence length="955" mass="99944">MSATLTERPTAPANPPPPVARGGSRMQRWLNSWRVSLKMARRDALRYKGRSALVILMVALPVALIVGGLTLSATSFTSAAEALPRTLGSAVARVDTIQTTVVQQGVDGSNSYQVSGPSPEDQPPKAKPIPGVDPETGRPSEIAAALGVFLGGTVKAVESGDFRWHDGDRRPWGDATFFDMKQDFGERAKLTDGRWPTDNSEVVVTPRAVHEGLPTSGTITLTVGGEDRVVTIVGQADVASAWGGMTMLATTKPWVSEGPSGPASASYLLFRDAPFTWSEVRNANEHGLSITSREVILNPPAASELPADIYQQDVENAKSLRIAAAMLGATLFLLTALLVGPAFAVSAGRQRRSLALAASNGAETRQLRRSVLASAVVLGAIAVLIGAALGAAVALAAAAIWTRMRPWDQMFGPAEIPWLGVLIVVVCAVLAALFAALIPALKLGRLDIVGVMKGQNVSPPINRKLPIVGAVLFALGVVGVFGAVVQESAVMAALGVFGLFLGPICLIPLLLVACGKLASRFSAPVRMASRDAARQRHRSAPTVAAVMAGAALLSTFAVALASDTKFQAKLYTPRNIAGEASTWVDPATMPALLASLQANAPTWRTAEQRYIAADYGTPGAEKKPTEEPFLSVQPPGCTVADTMPNYEGAPSPETEKCAVAGTNGGMSMRAGVMVTPAAEIIRRVGATGAQAQAIRDGAVLVGDPAWTSGGKVTLAYGGQPIPTDANPTGPAQPTWSKSTAYPAIVIDEATYRRGAVESYTGVVLTQELVEKLKLPTTMSGLYIYDPNGPISKDAEDKVNDKLGEDMRIQVERGFQRNDWKIMLIVFGIAGFLLTTVTLISTALALAEQQADMGTLAAVGATKGTRRRFAGAQAATVALVGVALGTLIGLVAGVAIAYPSTSRGWDEALQKEVTLSPTIGIPIWHLLSILIGVPLVAALVAAVSIRRAPHVTRRGN</sequence>
<dbReference type="GO" id="GO:0005886">
    <property type="term" value="C:plasma membrane"/>
    <property type="evidence" value="ECO:0007669"/>
    <property type="project" value="UniProtKB-SubCell"/>
</dbReference>
<gene>
    <name evidence="10" type="ORF">BN11_330006</name>
</gene>
<dbReference type="EMBL" id="CAJA01000257">
    <property type="protein sequence ID" value="CCH73797.1"/>
    <property type="molecule type" value="Genomic_DNA"/>
</dbReference>
<comment type="caution">
    <text evidence="10">The sequence shown here is derived from an EMBL/GenBank/DDBJ whole genome shotgun (WGS) entry which is preliminary data.</text>
</comment>
<evidence type="ECO:0000256" key="5">
    <source>
        <dbReference type="ARBA" id="ARBA00023136"/>
    </source>
</evidence>
<keyword evidence="11" id="KW-1185">Reference proteome</keyword>
<evidence type="ECO:0000256" key="7">
    <source>
        <dbReference type="SAM" id="MobiDB-lite"/>
    </source>
</evidence>
<comment type="similarity">
    <text evidence="6">Belongs to the ABC-4 integral membrane protein family.</text>
</comment>
<dbReference type="OrthoDB" id="4847440at2"/>
<name>W6JXF8_9MICO</name>
<proteinExistence type="inferred from homology"/>
<feature type="transmembrane region" description="Helical" evidence="8">
    <location>
        <begin position="375"/>
        <end position="401"/>
    </location>
</feature>
<dbReference type="Pfam" id="PF02687">
    <property type="entry name" value="FtsX"/>
    <property type="match status" value="2"/>
</dbReference>
<evidence type="ECO:0000256" key="8">
    <source>
        <dbReference type="SAM" id="Phobius"/>
    </source>
</evidence>
<accession>W6JXF8</accession>
<feature type="transmembrane region" description="Helical" evidence="8">
    <location>
        <begin position="421"/>
        <end position="444"/>
    </location>
</feature>
<keyword evidence="4 8" id="KW-1133">Transmembrane helix</keyword>